<proteinExistence type="predicted"/>
<accession>X1W146</accession>
<feature type="non-terminal residue" evidence="2">
    <location>
        <position position="107"/>
    </location>
</feature>
<evidence type="ECO:0000313" key="2">
    <source>
        <dbReference type="EMBL" id="GAJ21320.1"/>
    </source>
</evidence>
<name>X1W146_9ZZZZ</name>
<gene>
    <name evidence="2" type="ORF">S12H4_57131</name>
</gene>
<comment type="caution">
    <text evidence="2">The sequence shown here is derived from an EMBL/GenBank/DDBJ whole genome shotgun (WGS) entry which is preliminary data.</text>
</comment>
<sequence length="107" mass="10931">MTPKSGGGKEAGKAEAIGKGKRDYILGPNDTPLHVGEGLGDLDYDDAVRLSTVRAAALARGGTQAAQGAPSQQWGPDEILKIVKAVQEFAPSGAAAPKSYVVTRGAE</sequence>
<organism evidence="2">
    <name type="scientific">marine sediment metagenome</name>
    <dbReference type="NCBI Taxonomy" id="412755"/>
    <lineage>
        <taxon>unclassified sequences</taxon>
        <taxon>metagenomes</taxon>
        <taxon>ecological metagenomes</taxon>
    </lineage>
</organism>
<reference evidence="2" key="1">
    <citation type="journal article" date="2014" name="Front. Microbiol.">
        <title>High frequency of phylogenetically diverse reductive dehalogenase-homologous genes in deep subseafloor sedimentary metagenomes.</title>
        <authorList>
            <person name="Kawai M."/>
            <person name="Futagami T."/>
            <person name="Toyoda A."/>
            <person name="Takaki Y."/>
            <person name="Nishi S."/>
            <person name="Hori S."/>
            <person name="Arai W."/>
            <person name="Tsubouchi T."/>
            <person name="Morono Y."/>
            <person name="Uchiyama I."/>
            <person name="Ito T."/>
            <person name="Fujiyama A."/>
            <person name="Inagaki F."/>
            <person name="Takami H."/>
        </authorList>
    </citation>
    <scope>NUCLEOTIDE SEQUENCE</scope>
    <source>
        <strain evidence="2">Expedition CK06-06</strain>
    </source>
</reference>
<evidence type="ECO:0000256" key="1">
    <source>
        <dbReference type="SAM" id="MobiDB-lite"/>
    </source>
</evidence>
<protein>
    <submittedName>
        <fullName evidence="2">Uncharacterized protein</fullName>
    </submittedName>
</protein>
<feature type="compositionally biased region" description="Basic and acidic residues" evidence="1">
    <location>
        <begin position="10"/>
        <end position="24"/>
    </location>
</feature>
<dbReference type="EMBL" id="BARW01036895">
    <property type="protein sequence ID" value="GAJ21320.1"/>
    <property type="molecule type" value="Genomic_DNA"/>
</dbReference>
<feature type="region of interest" description="Disordered" evidence="1">
    <location>
        <begin position="1"/>
        <end position="25"/>
    </location>
</feature>
<dbReference type="AlphaFoldDB" id="X1W146"/>